<feature type="domain" description="Glycosyl transferase family 1" evidence="1">
    <location>
        <begin position="240"/>
        <end position="394"/>
    </location>
</feature>
<dbReference type="InterPro" id="IPR001296">
    <property type="entry name" value="Glyco_trans_1"/>
</dbReference>
<organism evidence="2 3">
    <name type="scientific">Pseudooceanicola nitratireducens</name>
    <dbReference type="NCBI Taxonomy" id="517719"/>
    <lineage>
        <taxon>Bacteria</taxon>
        <taxon>Pseudomonadati</taxon>
        <taxon>Pseudomonadota</taxon>
        <taxon>Alphaproteobacteria</taxon>
        <taxon>Rhodobacterales</taxon>
        <taxon>Paracoccaceae</taxon>
        <taxon>Pseudooceanicola</taxon>
    </lineage>
</organism>
<dbReference type="OrthoDB" id="9790710at2"/>
<dbReference type="PANTHER" id="PTHR45947:SF15">
    <property type="entry name" value="TEICHURONIC ACID BIOSYNTHESIS GLYCOSYLTRANSFERASE TUAC-RELATED"/>
    <property type="match status" value="1"/>
</dbReference>
<proteinExistence type="predicted"/>
<dbReference type="Pfam" id="PF00534">
    <property type="entry name" value="Glycos_transf_1"/>
    <property type="match status" value="1"/>
</dbReference>
<keyword evidence="2" id="KW-0808">Transferase</keyword>
<keyword evidence="3" id="KW-1185">Reference proteome</keyword>
<protein>
    <submittedName>
        <fullName evidence="2">Glycosyltransferase involved in cell wall bisynthesis</fullName>
    </submittedName>
</protein>
<sequence>MSDTEQGHHSAPEASAAPIAYLTGEYPKVSHTFIEREIFALRKLGLTVETMTIRRTAEKDVVGPIQAEEQRNTFSVQQAAKRPMTLIKSHLALLKADAGRWFRAMGLARRTCPPGLKEALWQVFYFLEAGVLAQRLKDRGIRHLHNHFANSSCTVAMLASEMSGVPFSFTLHGPSIFFEPRKWRIDEKIARASFVACISHYCRGQGMIFADPAHWSKMKIVHCGIEPERYGHADRSAPGKHLIFVGRLAPIKGVSVLLDAFARTRAAHPDGHLTIVGDGELRAQLETRAKALSLGNSVTFTGYLSTEEVAAQLDAADIFVLPSFSEGVPVVLMEAMAARMPVIGPKVAGVEELVEDGVSGFAVPPGDADTLGARMVELMESADRLAAMGTAGRAKVEANFDTVKEARRIARFIEDIDAREGAVIR</sequence>
<dbReference type="RefSeq" id="WP_093455050.1">
    <property type="nucleotide sequence ID" value="NZ_FNZG01000009.1"/>
</dbReference>
<dbReference type="Proteomes" id="UP000231644">
    <property type="component" value="Unassembled WGS sequence"/>
</dbReference>
<dbReference type="AlphaFoldDB" id="A0A1I1R276"/>
<name>A0A1I1R276_9RHOB</name>
<evidence type="ECO:0000259" key="1">
    <source>
        <dbReference type="Pfam" id="PF00534"/>
    </source>
</evidence>
<reference evidence="2 3" key="1">
    <citation type="submission" date="2016-10" db="EMBL/GenBank/DDBJ databases">
        <authorList>
            <person name="de Groot N.N."/>
        </authorList>
    </citation>
    <scope>NUCLEOTIDE SEQUENCE [LARGE SCALE GENOMIC DNA]</scope>
    <source>
        <strain evidence="2 3">DSM 29619</strain>
    </source>
</reference>
<dbReference type="PANTHER" id="PTHR45947">
    <property type="entry name" value="SULFOQUINOVOSYL TRANSFERASE SQD2"/>
    <property type="match status" value="1"/>
</dbReference>
<evidence type="ECO:0000313" key="3">
    <source>
        <dbReference type="Proteomes" id="UP000231644"/>
    </source>
</evidence>
<gene>
    <name evidence="2" type="ORF">SAMN05421762_3887</name>
</gene>
<dbReference type="EMBL" id="FOLX01000008">
    <property type="protein sequence ID" value="SFD28317.1"/>
    <property type="molecule type" value="Genomic_DNA"/>
</dbReference>
<evidence type="ECO:0000313" key="2">
    <source>
        <dbReference type="EMBL" id="SFD28317.1"/>
    </source>
</evidence>
<accession>A0A1I1R276</accession>
<dbReference type="InterPro" id="IPR050194">
    <property type="entry name" value="Glycosyltransferase_grp1"/>
</dbReference>
<dbReference type="Gene3D" id="3.40.50.2000">
    <property type="entry name" value="Glycogen Phosphorylase B"/>
    <property type="match status" value="2"/>
</dbReference>
<dbReference type="SUPFAM" id="SSF53756">
    <property type="entry name" value="UDP-Glycosyltransferase/glycogen phosphorylase"/>
    <property type="match status" value="1"/>
</dbReference>
<dbReference type="GO" id="GO:0016757">
    <property type="term" value="F:glycosyltransferase activity"/>
    <property type="evidence" value="ECO:0007669"/>
    <property type="project" value="InterPro"/>
</dbReference>
<dbReference type="STRING" id="517719.SAMN05421762_3887"/>